<gene>
    <name evidence="1" type="ORF">B4110_2806</name>
</gene>
<comment type="caution">
    <text evidence="1">The sequence shown here is derived from an EMBL/GenBank/DDBJ whole genome shotgun (WGS) entry which is preliminary data.</text>
</comment>
<organism evidence="1 2">
    <name type="scientific">Parageobacillus toebii</name>
    <dbReference type="NCBI Taxonomy" id="153151"/>
    <lineage>
        <taxon>Bacteria</taxon>
        <taxon>Bacillati</taxon>
        <taxon>Bacillota</taxon>
        <taxon>Bacilli</taxon>
        <taxon>Bacillales</taxon>
        <taxon>Anoxybacillaceae</taxon>
        <taxon>Parageobacillus</taxon>
    </lineage>
</organism>
<proteinExistence type="predicted"/>
<evidence type="ECO:0000313" key="1">
    <source>
        <dbReference type="EMBL" id="KYD30852.1"/>
    </source>
</evidence>
<reference evidence="1 2" key="1">
    <citation type="submission" date="2016-01" db="EMBL/GenBank/DDBJ databases">
        <title>Draft Genome Sequences of Seven Thermophilic Sporeformers Isolated from Foods.</title>
        <authorList>
            <person name="Berendsen E.M."/>
            <person name="Wells-Bennik M.H."/>
            <person name="Krawcyk A.O."/>
            <person name="De Jong A."/>
            <person name="Holsappel S."/>
            <person name="Eijlander R.T."/>
            <person name="Kuipers O.P."/>
        </authorList>
    </citation>
    <scope>NUCLEOTIDE SEQUENCE [LARGE SCALE GENOMIC DNA]</scope>
    <source>
        <strain evidence="1 2">B4110</strain>
    </source>
</reference>
<dbReference type="AlphaFoldDB" id="A0A150N2N8"/>
<evidence type="ECO:0000313" key="2">
    <source>
        <dbReference type="Proteomes" id="UP000075324"/>
    </source>
</evidence>
<dbReference type="EMBL" id="LQYW01000045">
    <property type="protein sequence ID" value="KYD30852.1"/>
    <property type="molecule type" value="Genomic_DNA"/>
</dbReference>
<sequence length="56" mass="6674">MKKNIAQCRKWKKSRFRLKMLERLFLFSAYFACILEEKLLHLCKNFIGAGEHGAKK</sequence>
<name>A0A150N2N8_9BACL</name>
<accession>A0A150N2N8</accession>
<dbReference type="Proteomes" id="UP000075324">
    <property type="component" value="Unassembled WGS sequence"/>
</dbReference>
<protein>
    <submittedName>
        <fullName evidence="1">Uncharacterized protein</fullName>
    </submittedName>
</protein>